<organism evidence="1 2">
    <name type="scientific">Fructilactobacillus ixorae</name>
    <dbReference type="NCBI Taxonomy" id="1750535"/>
    <lineage>
        <taxon>Bacteria</taxon>
        <taxon>Bacillati</taxon>
        <taxon>Bacillota</taxon>
        <taxon>Bacilli</taxon>
        <taxon>Lactobacillales</taxon>
        <taxon>Lactobacillaceae</taxon>
        <taxon>Fructilactobacillus</taxon>
    </lineage>
</organism>
<evidence type="ECO:0000313" key="2">
    <source>
        <dbReference type="Proteomes" id="UP001057532"/>
    </source>
</evidence>
<keyword evidence="2" id="KW-1185">Reference proteome</keyword>
<accession>A0ABY5C7J7</accession>
<dbReference type="EMBL" id="CP097478">
    <property type="protein sequence ID" value="USS93325.1"/>
    <property type="molecule type" value="Genomic_DNA"/>
</dbReference>
<evidence type="ECO:0008006" key="3">
    <source>
        <dbReference type="Google" id="ProtNLM"/>
    </source>
</evidence>
<dbReference type="InterPro" id="IPR015947">
    <property type="entry name" value="PUA-like_sf"/>
</dbReference>
<sequence>MINKISEVYNPLLPTLLISIHREYVEEIKKGYKVVEYRKSFFKEPFQAFIYTSGKNGGIEAFILCDQPIISDAKKLANIGSIIENDSYNDIFDYFKEKNTGVIIPIIAVYQIHPIKLNTLRKKFDNFNAPQKYTFLDNTNKKNILEYLLSKTITKSTKNNWSNYYRKIKNEL</sequence>
<protein>
    <recommendedName>
        <fullName evidence="3">ASCH domain-containing protein</fullName>
    </recommendedName>
</protein>
<proteinExistence type="predicted"/>
<dbReference type="Proteomes" id="UP001057532">
    <property type="component" value="Chromosome"/>
</dbReference>
<reference evidence="1" key="1">
    <citation type="submission" date="2022-05" db="EMBL/GenBank/DDBJ databases">
        <authorList>
            <person name="Oliphant S.A."/>
            <person name="Watson-Haigh N.S."/>
            <person name="Sumby K.M."/>
            <person name="Gardner J.M."/>
            <person name="Jiranek V."/>
        </authorList>
    </citation>
    <scope>NUCLEOTIDE SEQUENCE</scope>
    <source>
        <strain evidence="1">Ru20-1</strain>
    </source>
</reference>
<gene>
    <name evidence="1" type="ORF">M8332_00195</name>
</gene>
<dbReference type="RefSeq" id="WP_252780137.1">
    <property type="nucleotide sequence ID" value="NZ_CP097478.1"/>
</dbReference>
<dbReference type="SUPFAM" id="SSF88697">
    <property type="entry name" value="PUA domain-like"/>
    <property type="match status" value="1"/>
</dbReference>
<evidence type="ECO:0000313" key="1">
    <source>
        <dbReference type="EMBL" id="USS93325.1"/>
    </source>
</evidence>
<name>A0ABY5C7J7_9LACO</name>